<feature type="domain" description="ABC transporter" evidence="4">
    <location>
        <begin position="310"/>
        <end position="565"/>
    </location>
</feature>
<feature type="compositionally biased region" description="Polar residues" evidence="3">
    <location>
        <begin position="543"/>
        <end position="557"/>
    </location>
</feature>
<feature type="domain" description="ABC transporter" evidence="4">
    <location>
        <begin position="15"/>
        <end position="287"/>
    </location>
</feature>
<dbReference type="InterPro" id="IPR017871">
    <property type="entry name" value="ABC_transporter-like_CS"/>
</dbReference>
<dbReference type="Proteomes" id="UP000320176">
    <property type="component" value="Unassembled WGS sequence"/>
</dbReference>
<dbReference type="SUPFAM" id="SSF52540">
    <property type="entry name" value="P-loop containing nucleoside triphosphate hydrolases"/>
    <property type="match status" value="2"/>
</dbReference>
<dbReference type="InterPro" id="IPR027417">
    <property type="entry name" value="P-loop_NTPase"/>
</dbReference>
<dbReference type="AlphaFoldDB" id="A0A5C6B301"/>
<dbReference type="InterPro" id="IPR003439">
    <property type="entry name" value="ABC_transporter-like_ATP-bd"/>
</dbReference>
<dbReference type="PROSITE" id="PS50893">
    <property type="entry name" value="ABC_TRANSPORTER_2"/>
    <property type="match status" value="2"/>
</dbReference>
<evidence type="ECO:0000256" key="2">
    <source>
        <dbReference type="ARBA" id="ARBA00022840"/>
    </source>
</evidence>
<accession>A0A5C6B301</accession>
<reference evidence="5 6" key="1">
    <citation type="submission" date="2019-02" db="EMBL/GenBank/DDBJ databases">
        <title>Deep-cultivation of Planctomycetes and their phenomic and genomic characterization uncovers novel biology.</title>
        <authorList>
            <person name="Wiegand S."/>
            <person name="Jogler M."/>
            <person name="Boedeker C."/>
            <person name="Pinto D."/>
            <person name="Vollmers J."/>
            <person name="Rivas-Marin E."/>
            <person name="Kohn T."/>
            <person name="Peeters S.H."/>
            <person name="Heuer A."/>
            <person name="Rast P."/>
            <person name="Oberbeckmann S."/>
            <person name="Bunk B."/>
            <person name="Jeske O."/>
            <person name="Meyerdierks A."/>
            <person name="Storesund J.E."/>
            <person name="Kallscheuer N."/>
            <person name="Luecker S."/>
            <person name="Lage O.M."/>
            <person name="Pohl T."/>
            <person name="Merkel B.J."/>
            <person name="Hornburger P."/>
            <person name="Mueller R.-W."/>
            <person name="Bruemmer F."/>
            <person name="Labrenz M."/>
            <person name="Spormann A.M."/>
            <person name="Op Den Camp H."/>
            <person name="Overmann J."/>
            <person name="Amann R."/>
            <person name="Jetten M.S.M."/>
            <person name="Mascher T."/>
            <person name="Medema M.H."/>
            <person name="Devos D.P."/>
            <person name="Kaster A.-K."/>
            <person name="Ovreas L."/>
            <person name="Rohde M."/>
            <person name="Galperin M.Y."/>
            <person name="Jogler C."/>
        </authorList>
    </citation>
    <scope>NUCLEOTIDE SEQUENCE [LARGE SCALE GENOMIC DNA]</scope>
    <source>
        <strain evidence="5 6">Pla52n</strain>
    </source>
</reference>
<dbReference type="PANTHER" id="PTHR24220">
    <property type="entry name" value="IMPORT ATP-BINDING PROTEIN"/>
    <property type="match status" value="1"/>
</dbReference>
<evidence type="ECO:0000256" key="3">
    <source>
        <dbReference type="SAM" id="MobiDB-lite"/>
    </source>
</evidence>
<dbReference type="PROSITE" id="PS00211">
    <property type="entry name" value="ABC_TRANSPORTER_1"/>
    <property type="match status" value="1"/>
</dbReference>
<dbReference type="GO" id="GO:0005524">
    <property type="term" value="F:ATP binding"/>
    <property type="evidence" value="ECO:0007669"/>
    <property type="project" value="UniProtKB-KW"/>
</dbReference>
<gene>
    <name evidence="5" type="primary">gsiA</name>
    <name evidence="5" type="ORF">Pla52n_13410</name>
</gene>
<evidence type="ECO:0000313" key="5">
    <source>
        <dbReference type="EMBL" id="TWU05626.1"/>
    </source>
</evidence>
<dbReference type="InterPro" id="IPR015854">
    <property type="entry name" value="ABC_transpr_LolD-like"/>
</dbReference>
<sequence>MSIAFDDSTEPTLAVKSLAVSMLDPIDARFHRVVAADLAIMPGELLSIVGASGGGKSTLALAVAGLLPDSSRIKADVFRIQGQDVLQHRTFAPLQGIQWNDSIGRLAPATILYVSQHARSSLVPNRSVRWHLDLASQVRKRSGKKQAVSAAIGKANVSDGRELLGEFFLNDGRRVDSILRKSPHQLSTGECQRVLFAMACLIEPALLIADEPFASLDSETASVLVLRFRQYLRQGGSAMLITHQLGLLESLAESGTCMVIDQGEVVDRLPSPVLLRGGPKTKQTTQLIRVAIRQFPVSTMGGIDGKPPALTVSGLSKNQAGKQIFANQSFRVEQGSRFGIQGPSGGGKTTLARILVGLTTADTGDVDWFAHWSNPPEMSSNQRRELWRRVQLSYQDTDLVFDPSEPVGASMERVLRSDQHPFTKANARQFAADAFQKFGLSPRLLSAPPSRLSGGEKKRAAIARALLLLQQFEDGNDQIPTNSKALILDEPTVGLDVFHQGRLAETLIAAQQSMNLTIIVLSHDRFFLDRFCTEIISWPQQSIPSLDESGSQQSGRSTAMAHGEES</sequence>
<evidence type="ECO:0000256" key="1">
    <source>
        <dbReference type="ARBA" id="ARBA00022741"/>
    </source>
</evidence>
<organism evidence="5 6">
    <name type="scientific">Stieleria varia</name>
    <dbReference type="NCBI Taxonomy" id="2528005"/>
    <lineage>
        <taxon>Bacteria</taxon>
        <taxon>Pseudomonadati</taxon>
        <taxon>Planctomycetota</taxon>
        <taxon>Planctomycetia</taxon>
        <taxon>Pirellulales</taxon>
        <taxon>Pirellulaceae</taxon>
        <taxon>Stieleria</taxon>
    </lineage>
</organism>
<keyword evidence="6" id="KW-1185">Reference proteome</keyword>
<dbReference type="PANTHER" id="PTHR24220:SF676">
    <property type="entry name" value="OLIGOPEPTIDE TRANSPORT ATP-BINDING PROTEIN AMIE"/>
    <property type="match status" value="1"/>
</dbReference>
<dbReference type="EMBL" id="SJPN01000002">
    <property type="protein sequence ID" value="TWU05626.1"/>
    <property type="molecule type" value="Genomic_DNA"/>
</dbReference>
<dbReference type="OrthoDB" id="1115710at2"/>
<dbReference type="Pfam" id="PF00005">
    <property type="entry name" value="ABC_tran"/>
    <property type="match status" value="2"/>
</dbReference>
<keyword evidence="5" id="KW-0378">Hydrolase</keyword>
<dbReference type="GO" id="GO:0022857">
    <property type="term" value="F:transmembrane transporter activity"/>
    <property type="evidence" value="ECO:0007669"/>
    <property type="project" value="TreeGrafter"/>
</dbReference>
<proteinExistence type="predicted"/>
<keyword evidence="2 5" id="KW-0067">ATP-binding</keyword>
<feature type="region of interest" description="Disordered" evidence="3">
    <location>
        <begin position="543"/>
        <end position="566"/>
    </location>
</feature>
<dbReference type="Gene3D" id="3.40.50.300">
    <property type="entry name" value="P-loop containing nucleotide triphosphate hydrolases"/>
    <property type="match status" value="2"/>
</dbReference>
<protein>
    <submittedName>
        <fullName evidence="5">Glutathione import ATP-binding protein GsiA</fullName>
        <ecNumber evidence="5">3.6.3.-</ecNumber>
    </submittedName>
</protein>
<dbReference type="InterPro" id="IPR003593">
    <property type="entry name" value="AAA+_ATPase"/>
</dbReference>
<dbReference type="GO" id="GO:0016887">
    <property type="term" value="F:ATP hydrolysis activity"/>
    <property type="evidence" value="ECO:0007669"/>
    <property type="project" value="InterPro"/>
</dbReference>
<dbReference type="SMART" id="SM00382">
    <property type="entry name" value="AAA"/>
    <property type="match status" value="2"/>
</dbReference>
<keyword evidence="1" id="KW-0547">Nucleotide-binding</keyword>
<dbReference type="GO" id="GO:0005886">
    <property type="term" value="C:plasma membrane"/>
    <property type="evidence" value="ECO:0007669"/>
    <property type="project" value="TreeGrafter"/>
</dbReference>
<evidence type="ECO:0000313" key="6">
    <source>
        <dbReference type="Proteomes" id="UP000320176"/>
    </source>
</evidence>
<dbReference type="EC" id="3.6.3.-" evidence="5"/>
<name>A0A5C6B301_9BACT</name>
<dbReference type="RefSeq" id="WP_146518847.1">
    <property type="nucleotide sequence ID" value="NZ_CP151726.1"/>
</dbReference>
<comment type="caution">
    <text evidence="5">The sequence shown here is derived from an EMBL/GenBank/DDBJ whole genome shotgun (WGS) entry which is preliminary data.</text>
</comment>
<evidence type="ECO:0000259" key="4">
    <source>
        <dbReference type="PROSITE" id="PS50893"/>
    </source>
</evidence>